<reference evidence="1" key="1">
    <citation type="journal article" date="2020" name="mSystems">
        <title>Genome- and Community-Level Interaction Insights into Carbon Utilization and Element Cycling Functions of Hydrothermarchaeota in Hydrothermal Sediment.</title>
        <authorList>
            <person name="Zhou Z."/>
            <person name="Liu Y."/>
            <person name="Xu W."/>
            <person name="Pan J."/>
            <person name="Luo Z.H."/>
            <person name="Li M."/>
        </authorList>
    </citation>
    <scope>NUCLEOTIDE SEQUENCE [LARGE SCALE GENOMIC DNA]</scope>
    <source>
        <strain evidence="1">SpSt-413</strain>
    </source>
</reference>
<proteinExistence type="predicted"/>
<sequence length="241" mass="27912">MKFVLLSSARSGTSALITALMSHPDVLMHGEIFHQNIEMHINAQVLERLDVSKRESDPVGFVRDLLEVDLGKAAVGFKIWKSQSPEAVEYLINAPDVRLMLLERENKLAHYSSRQLAIQTNVWNTGNVRMFEQKVTMPFDEEFFRKFRRYDDMLFDYYRQAIATSGKECLYLTYQDHILPRRWDMVLEYLGLPPFPVDTPLVKMHSKSIVDRFDPQDREAVLACLEDIGRPEWATEDGRAG</sequence>
<dbReference type="InterPro" id="IPR027417">
    <property type="entry name" value="P-loop_NTPase"/>
</dbReference>
<evidence type="ECO:0008006" key="2">
    <source>
        <dbReference type="Google" id="ProtNLM"/>
    </source>
</evidence>
<comment type="caution">
    <text evidence="1">The sequence shown here is derived from an EMBL/GenBank/DDBJ whole genome shotgun (WGS) entry which is preliminary data.</text>
</comment>
<protein>
    <recommendedName>
        <fullName evidence="2">Sulfotransferase</fullName>
    </recommendedName>
</protein>
<organism evidence="1">
    <name type="scientific">Fundidesulfovibrio putealis</name>
    <dbReference type="NCBI Taxonomy" id="270496"/>
    <lineage>
        <taxon>Bacteria</taxon>
        <taxon>Pseudomonadati</taxon>
        <taxon>Thermodesulfobacteriota</taxon>
        <taxon>Desulfovibrionia</taxon>
        <taxon>Desulfovibrionales</taxon>
        <taxon>Desulfovibrionaceae</taxon>
        <taxon>Fundidesulfovibrio</taxon>
    </lineage>
</organism>
<dbReference type="EMBL" id="DSRP01000275">
    <property type="protein sequence ID" value="HGG92099.1"/>
    <property type="molecule type" value="Genomic_DNA"/>
</dbReference>
<gene>
    <name evidence="1" type="ORF">ENR59_04015</name>
</gene>
<name>A0A7C3WA40_9BACT</name>
<dbReference type="Gene3D" id="3.40.50.300">
    <property type="entry name" value="P-loop containing nucleotide triphosphate hydrolases"/>
    <property type="match status" value="1"/>
</dbReference>
<dbReference type="SUPFAM" id="SSF52540">
    <property type="entry name" value="P-loop containing nucleoside triphosphate hydrolases"/>
    <property type="match status" value="1"/>
</dbReference>
<dbReference type="AlphaFoldDB" id="A0A7C3WA40"/>
<accession>A0A7C3WA40</accession>
<evidence type="ECO:0000313" key="1">
    <source>
        <dbReference type="EMBL" id="HGG92099.1"/>
    </source>
</evidence>